<name>A0A9P6BA57_9AGAM</name>
<proteinExistence type="predicted"/>
<reference evidence="2" key="1">
    <citation type="journal article" date="2020" name="Nat. Commun.">
        <title>Large-scale genome sequencing of mycorrhizal fungi provides insights into the early evolution of symbiotic traits.</title>
        <authorList>
            <person name="Miyauchi S."/>
            <person name="Kiss E."/>
            <person name="Kuo A."/>
            <person name="Drula E."/>
            <person name="Kohler A."/>
            <person name="Sanchez-Garcia M."/>
            <person name="Morin E."/>
            <person name="Andreopoulos B."/>
            <person name="Barry K.W."/>
            <person name="Bonito G."/>
            <person name="Buee M."/>
            <person name="Carver A."/>
            <person name="Chen C."/>
            <person name="Cichocki N."/>
            <person name="Clum A."/>
            <person name="Culley D."/>
            <person name="Crous P.W."/>
            <person name="Fauchery L."/>
            <person name="Girlanda M."/>
            <person name="Hayes R.D."/>
            <person name="Keri Z."/>
            <person name="LaButti K."/>
            <person name="Lipzen A."/>
            <person name="Lombard V."/>
            <person name="Magnuson J."/>
            <person name="Maillard F."/>
            <person name="Murat C."/>
            <person name="Nolan M."/>
            <person name="Ohm R.A."/>
            <person name="Pangilinan J."/>
            <person name="Pereira M.F."/>
            <person name="Perotto S."/>
            <person name="Peter M."/>
            <person name="Pfister S."/>
            <person name="Riley R."/>
            <person name="Sitrit Y."/>
            <person name="Stielow J.B."/>
            <person name="Szollosi G."/>
            <person name="Zifcakova L."/>
            <person name="Stursova M."/>
            <person name="Spatafora J.W."/>
            <person name="Tedersoo L."/>
            <person name="Vaario L.M."/>
            <person name="Yamada A."/>
            <person name="Yan M."/>
            <person name="Wang P."/>
            <person name="Xu J."/>
            <person name="Bruns T."/>
            <person name="Baldrian P."/>
            <person name="Vilgalys R."/>
            <person name="Dunand C."/>
            <person name="Henrissat B."/>
            <person name="Grigoriev I.V."/>
            <person name="Hibbett D."/>
            <person name="Nagy L.G."/>
            <person name="Martin F.M."/>
        </authorList>
    </citation>
    <scope>NUCLEOTIDE SEQUENCE</scope>
    <source>
        <strain evidence="2">UP504</strain>
    </source>
</reference>
<sequence length="226" mass="25412">MVFIIYPYGVGTAPNWVLFRARKVPALNSSDCTQHRGARSKQNGATHPPGRVCGTIRFFPFVKPRSNECTDKTPVKYGPMRSHPNPEPARQPTKYRTTHPPRRMCGNNWPPPRCMKPHPTRTQQTKNGHAQPPATLIQEPRTRTPTTHRRCADTWSLPSVTTTRRAHGRAPSTHNHPSPECPPPTMTIDERMYHTPASAGFFLCENHLTNEHTDEPPIRAATQAAP</sequence>
<organism evidence="2 3">
    <name type="scientific">Hydnum rufescens UP504</name>
    <dbReference type="NCBI Taxonomy" id="1448309"/>
    <lineage>
        <taxon>Eukaryota</taxon>
        <taxon>Fungi</taxon>
        <taxon>Dikarya</taxon>
        <taxon>Basidiomycota</taxon>
        <taxon>Agaricomycotina</taxon>
        <taxon>Agaricomycetes</taxon>
        <taxon>Cantharellales</taxon>
        <taxon>Hydnaceae</taxon>
        <taxon>Hydnum</taxon>
    </lineage>
</organism>
<feature type="region of interest" description="Disordered" evidence="1">
    <location>
        <begin position="70"/>
        <end position="133"/>
    </location>
</feature>
<keyword evidence="3" id="KW-1185">Reference proteome</keyword>
<accession>A0A9P6BA57</accession>
<comment type="caution">
    <text evidence="2">The sequence shown here is derived from an EMBL/GenBank/DDBJ whole genome shotgun (WGS) entry which is preliminary data.</text>
</comment>
<evidence type="ECO:0000313" key="3">
    <source>
        <dbReference type="Proteomes" id="UP000886523"/>
    </source>
</evidence>
<evidence type="ECO:0000256" key="1">
    <source>
        <dbReference type="SAM" id="MobiDB-lite"/>
    </source>
</evidence>
<evidence type="ECO:0000313" key="2">
    <source>
        <dbReference type="EMBL" id="KAF9520259.1"/>
    </source>
</evidence>
<gene>
    <name evidence="2" type="ORF">BS47DRAFT_1357490</name>
</gene>
<protein>
    <submittedName>
        <fullName evidence="2">Uncharacterized protein</fullName>
    </submittedName>
</protein>
<feature type="region of interest" description="Disordered" evidence="1">
    <location>
        <begin position="161"/>
        <end position="183"/>
    </location>
</feature>
<dbReference type="EMBL" id="MU128912">
    <property type="protein sequence ID" value="KAF9520259.1"/>
    <property type="molecule type" value="Genomic_DNA"/>
</dbReference>
<feature type="region of interest" description="Disordered" evidence="1">
    <location>
        <begin position="30"/>
        <end position="49"/>
    </location>
</feature>
<dbReference type="Proteomes" id="UP000886523">
    <property type="component" value="Unassembled WGS sequence"/>
</dbReference>
<dbReference type="AlphaFoldDB" id="A0A9P6BA57"/>